<dbReference type="Proteomes" id="UP000552097">
    <property type="component" value="Unassembled WGS sequence"/>
</dbReference>
<organism evidence="1 2">
    <name type="scientific">Saccharothrix ecbatanensis</name>
    <dbReference type="NCBI Taxonomy" id="1105145"/>
    <lineage>
        <taxon>Bacteria</taxon>
        <taxon>Bacillati</taxon>
        <taxon>Actinomycetota</taxon>
        <taxon>Actinomycetes</taxon>
        <taxon>Pseudonocardiales</taxon>
        <taxon>Pseudonocardiaceae</taxon>
        <taxon>Saccharothrix</taxon>
    </lineage>
</organism>
<dbReference type="EMBL" id="JACHMO010000001">
    <property type="protein sequence ID" value="MBB5804791.1"/>
    <property type="molecule type" value="Genomic_DNA"/>
</dbReference>
<evidence type="ECO:0000313" key="1">
    <source>
        <dbReference type="EMBL" id="MBB5804791.1"/>
    </source>
</evidence>
<name>A0A7W9M2B8_9PSEU</name>
<dbReference type="RefSeq" id="WP_184922889.1">
    <property type="nucleotide sequence ID" value="NZ_JACHMO010000001.1"/>
</dbReference>
<reference evidence="1 2" key="1">
    <citation type="submission" date="2020-08" db="EMBL/GenBank/DDBJ databases">
        <title>Sequencing the genomes of 1000 actinobacteria strains.</title>
        <authorList>
            <person name="Klenk H.-P."/>
        </authorList>
    </citation>
    <scope>NUCLEOTIDE SEQUENCE [LARGE SCALE GENOMIC DNA]</scope>
    <source>
        <strain evidence="1 2">DSM 45486</strain>
    </source>
</reference>
<gene>
    <name evidence="1" type="ORF">F4560_004559</name>
</gene>
<comment type="caution">
    <text evidence="1">The sequence shown here is derived from an EMBL/GenBank/DDBJ whole genome shotgun (WGS) entry which is preliminary data.</text>
</comment>
<protein>
    <submittedName>
        <fullName evidence="1">Uncharacterized protein</fullName>
    </submittedName>
</protein>
<evidence type="ECO:0000313" key="2">
    <source>
        <dbReference type="Proteomes" id="UP000552097"/>
    </source>
</evidence>
<sequence length="48" mass="4869">MKPEVRVVIGAGTAPPGSTRALGKFTLPCVTALADKGFGSAISVPDQR</sequence>
<proteinExistence type="predicted"/>
<accession>A0A7W9M2B8</accession>
<dbReference type="AlphaFoldDB" id="A0A7W9M2B8"/>
<keyword evidence="2" id="KW-1185">Reference proteome</keyword>